<evidence type="ECO:0000259" key="2">
    <source>
        <dbReference type="Pfam" id="PF13472"/>
    </source>
</evidence>
<dbReference type="InterPro" id="IPR051532">
    <property type="entry name" value="Ester_Hydrolysis_Enzymes"/>
</dbReference>
<dbReference type="GO" id="GO:0004622">
    <property type="term" value="F:phosphatidylcholine lysophospholipase activity"/>
    <property type="evidence" value="ECO:0007669"/>
    <property type="project" value="TreeGrafter"/>
</dbReference>
<dbReference type="EMBL" id="PPXC01000011">
    <property type="protein sequence ID" value="POH72736.1"/>
    <property type="molecule type" value="Genomic_DNA"/>
</dbReference>
<dbReference type="SUPFAM" id="SSF52266">
    <property type="entry name" value="SGNH hydrolase"/>
    <property type="match status" value="1"/>
</dbReference>
<reference evidence="3 4" key="1">
    <citation type="submission" date="2018-01" db="EMBL/GenBank/DDBJ databases">
        <title>Arthrobacter sp. nov., from glaciers in China.</title>
        <authorList>
            <person name="Liu Q."/>
            <person name="Xin Y.-H."/>
        </authorList>
    </citation>
    <scope>NUCLEOTIDE SEQUENCE [LARGE SCALE GENOMIC DNA]</scope>
    <source>
        <strain evidence="3 4">HLT2-12-2</strain>
    </source>
</reference>
<evidence type="ECO:0000313" key="4">
    <source>
        <dbReference type="Proteomes" id="UP000237061"/>
    </source>
</evidence>
<dbReference type="CDD" id="cd01836">
    <property type="entry name" value="FeeA_FeeB_like"/>
    <property type="match status" value="1"/>
</dbReference>
<comment type="caution">
    <text evidence="3">The sequence shown here is derived from an EMBL/GenBank/DDBJ whole genome shotgun (WGS) entry which is preliminary data.</text>
</comment>
<dbReference type="AlphaFoldDB" id="A0A2S3ZU04"/>
<keyword evidence="1" id="KW-0472">Membrane</keyword>
<dbReference type="Pfam" id="PF13472">
    <property type="entry name" value="Lipase_GDSL_2"/>
    <property type="match status" value="1"/>
</dbReference>
<accession>A0A2S3ZU04</accession>
<dbReference type="Proteomes" id="UP000237061">
    <property type="component" value="Unassembled WGS sequence"/>
</dbReference>
<organism evidence="3 4">
    <name type="scientific">Arthrobacter glacialis</name>
    <dbReference type="NCBI Taxonomy" id="1664"/>
    <lineage>
        <taxon>Bacteria</taxon>
        <taxon>Bacillati</taxon>
        <taxon>Actinomycetota</taxon>
        <taxon>Actinomycetes</taxon>
        <taxon>Micrococcales</taxon>
        <taxon>Micrococcaceae</taxon>
        <taxon>Arthrobacter</taxon>
    </lineage>
</organism>
<dbReference type="Gene3D" id="3.40.50.1110">
    <property type="entry name" value="SGNH hydrolase"/>
    <property type="match status" value="1"/>
</dbReference>
<dbReference type="InterPro" id="IPR013830">
    <property type="entry name" value="SGNH_hydro"/>
</dbReference>
<feature type="transmembrane region" description="Helical" evidence="1">
    <location>
        <begin position="12"/>
        <end position="31"/>
    </location>
</feature>
<dbReference type="PANTHER" id="PTHR30383">
    <property type="entry name" value="THIOESTERASE 1/PROTEASE 1/LYSOPHOSPHOLIPASE L1"/>
    <property type="match status" value="1"/>
</dbReference>
<name>A0A2S3ZU04_ARTGL</name>
<keyword evidence="1" id="KW-1133">Transmembrane helix</keyword>
<protein>
    <submittedName>
        <fullName evidence="3">GDSL family lipase</fullName>
    </submittedName>
</protein>
<evidence type="ECO:0000313" key="3">
    <source>
        <dbReference type="EMBL" id="POH72736.1"/>
    </source>
</evidence>
<gene>
    <name evidence="3" type="ORF">CVS27_14060</name>
</gene>
<proteinExistence type="predicted"/>
<evidence type="ECO:0000256" key="1">
    <source>
        <dbReference type="SAM" id="Phobius"/>
    </source>
</evidence>
<dbReference type="InterPro" id="IPR036514">
    <property type="entry name" value="SGNH_hydro_sf"/>
</dbReference>
<keyword evidence="1" id="KW-0812">Transmembrane</keyword>
<feature type="domain" description="SGNH hydrolase-type esterase" evidence="2">
    <location>
        <begin position="71"/>
        <end position="246"/>
    </location>
</feature>
<dbReference type="PANTHER" id="PTHR30383:SF5">
    <property type="entry name" value="SGNH HYDROLASE-TYPE ESTERASE DOMAIN-CONTAINING PROTEIN"/>
    <property type="match status" value="1"/>
</dbReference>
<dbReference type="RefSeq" id="WP_103466383.1">
    <property type="nucleotide sequence ID" value="NZ_PPXC01000011.1"/>
</dbReference>
<sequence length="282" mass="29031">MEVSQWRKASLAGGVVAASLAATLGGIALLFKAEGRAAQQTVGHRLGNNGPDADTVYRPEWGNPLRLVIAGDSVAASLGASTPKATLGAALALALAEHAGRAVELRTMAVVGAQTSAVLAQIARLPASFGPDVTVIIVGGNDLTNHIPLADSIKFLELAIANLQALGSQVVVGTVPDFDTLPSLPQPLREFGGQMSRRLATAQFKAAAAAGAHPVLLGKAVRQIFLSDPRYMFSIDGFHPSSMGYRSASLALMPAVLAAYDDEYPAPGPETTAVPPLRPGAD</sequence>
<keyword evidence="4" id="KW-1185">Reference proteome</keyword>